<evidence type="ECO:0000313" key="2">
    <source>
        <dbReference type="Proteomes" id="UP000480246"/>
    </source>
</evidence>
<keyword evidence="2" id="KW-1185">Reference proteome</keyword>
<sequence>MTQTNDKLTCIKCGFEPEYESAEFCMNCGYELDSNYCTNDHCMSRNNGERIPLPSYACFCDGCGSESTYYLDGFISPSNVDRN</sequence>
<name>A0A7C8GQR9_9BACI</name>
<protein>
    <submittedName>
        <fullName evidence="1">Uncharacterized protein</fullName>
    </submittedName>
</protein>
<accession>A0A7C8GQR9</accession>
<comment type="caution">
    <text evidence="1">The sequence shown here is derived from an EMBL/GenBank/DDBJ whole genome shotgun (WGS) entry which is preliminary data.</text>
</comment>
<proteinExistence type="predicted"/>
<dbReference type="Proteomes" id="UP000480246">
    <property type="component" value="Unassembled WGS sequence"/>
</dbReference>
<dbReference type="RefSeq" id="WP_153406482.1">
    <property type="nucleotide sequence ID" value="NZ_ML762446.1"/>
</dbReference>
<dbReference type="OrthoDB" id="9788304at2"/>
<dbReference type="AlphaFoldDB" id="A0A7C8GQR9"/>
<evidence type="ECO:0000313" key="1">
    <source>
        <dbReference type="EMBL" id="KAB8126934.1"/>
    </source>
</evidence>
<organism evidence="1 2">
    <name type="scientific">Gracilibacillus oryzae</name>
    <dbReference type="NCBI Taxonomy" id="1672701"/>
    <lineage>
        <taxon>Bacteria</taxon>
        <taxon>Bacillati</taxon>
        <taxon>Bacillota</taxon>
        <taxon>Bacilli</taxon>
        <taxon>Bacillales</taxon>
        <taxon>Bacillaceae</taxon>
        <taxon>Gracilibacillus</taxon>
    </lineage>
</organism>
<gene>
    <name evidence="1" type="ORF">F9U64_19140</name>
</gene>
<reference evidence="1 2" key="1">
    <citation type="submission" date="2019-10" db="EMBL/GenBank/DDBJ databases">
        <title>Gracilibacillus sp. nov. isolated from rice seeds.</title>
        <authorList>
            <person name="He S."/>
        </authorList>
    </citation>
    <scope>NUCLEOTIDE SEQUENCE [LARGE SCALE GENOMIC DNA]</scope>
    <source>
        <strain evidence="1 2">TD8</strain>
    </source>
</reference>
<dbReference type="EMBL" id="WEID01000099">
    <property type="protein sequence ID" value="KAB8126934.1"/>
    <property type="molecule type" value="Genomic_DNA"/>
</dbReference>